<dbReference type="AlphaFoldDB" id="A0A1H4FFP1"/>
<keyword evidence="1" id="KW-0863">Zinc-finger</keyword>
<evidence type="ECO:0000259" key="2">
    <source>
        <dbReference type="PROSITE" id="PS50966"/>
    </source>
</evidence>
<dbReference type="OrthoDB" id="9760715at2"/>
<keyword evidence="1" id="KW-0862">Zinc</keyword>
<name>A0A1H4FFP1_9BACT</name>
<dbReference type="GO" id="GO:0008270">
    <property type="term" value="F:zinc ion binding"/>
    <property type="evidence" value="ECO:0007669"/>
    <property type="project" value="UniProtKB-KW"/>
</dbReference>
<evidence type="ECO:0000256" key="1">
    <source>
        <dbReference type="PROSITE-ProRule" id="PRU00325"/>
    </source>
</evidence>
<proteinExistence type="predicted"/>
<gene>
    <name evidence="3" type="ORF">SAMN05660909_04392</name>
</gene>
<dbReference type="Proteomes" id="UP000199656">
    <property type="component" value="Unassembled WGS sequence"/>
</dbReference>
<reference evidence="4" key="1">
    <citation type="submission" date="2016-10" db="EMBL/GenBank/DDBJ databases">
        <authorList>
            <person name="Varghese N."/>
            <person name="Submissions S."/>
        </authorList>
    </citation>
    <scope>NUCLEOTIDE SEQUENCE [LARGE SCALE GENOMIC DNA]</scope>
    <source>
        <strain evidence="4">DSM 23920</strain>
    </source>
</reference>
<dbReference type="Pfam" id="PF04434">
    <property type="entry name" value="SWIM"/>
    <property type="match status" value="1"/>
</dbReference>
<dbReference type="STRING" id="408074.SAMN05660909_04392"/>
<evidence type="ECO:0000313" key="4">
    <source>
        <dbReference type="Proteomes" id="UP000199656"/>
    </source>
</evidence>
<evidence type="ECO:0000313" key="3">
    <source>
        <dbReference type="EMBL" id="SEA96169.1"/>
    </source>
</evidence>
<keyword evidence="1" id="KW-0479">Metal-binding</keyword>
<dbReference type="PROSITE" id="PS50966">
    <property type="entry name" value="ZF_SWIM"/>
    <property type="match status" value="1"/>
</dbReference>
<dbReference type="InterPro" id="IPR007527">
    <property type="entry name" value="Znf_SWIM"/>
</dbReference>
<dbReference type="RefSeq" id="WP_089764221.1">
    <property type="nucleotide sequence ID" value="NZ_BKAT01000043.1"/>
</dbReference>
<sequence length="585" mass="68167">MLTLKQFELQINHTLVQRGREYYENGLVADLQETGNGFWHAEVTGNETYTVEINILRKNIIDSWSCDCPYEGNTCKHVVAVLFRIREELADSRGPEKMPAQTGFDKLLQSITLEECREFIAMQAARDKRFKALFEGYFAGKDDSINAGENYTRLLRSMVDNISDGEYVDYKAIPRFANDIHGLLEEGQLQIQKGNLRNTLMLARAVLTTVIELVTYYDDSGSYISPVLTDATELLSLIASTANAPDDLLKEVLIFVQSAVNDRRYFDYGDFGYSLADIYHTLAIKLHQEKEYLEFIDSRLKMASKNEFTFEKDFFIVKKIAFLRGIGNTGEAGKLVQKYMDVIAVRKEEVNRLIERKELEKAKKLVAEGIKIAEKKGHPGTVINWEKVLLRIAVIENDLQNIRRYTKQLAFNRHFDLAYYNQWKATFDTEEWELEIEKYIEERVSEIEQQYEANRGRYWHSPDTILLDLLAPIYIQEKYWDRLLSLMSRETDLNRLLQYHHYLQEVYPLQLLAIYLPAFMRKGDTASNRREYIDLANKMAFVMAAIPEGKEEIIDVAEELKRKYVRRPAMVEELTRVIKMARQEK</sequence>
<feature type="domain" description="SWIM-type" evidence="2">
    <location>
        <begin position="49"/>
        <end position="86"/>
    </location>
</feature>
<dbReference type="EMBL" id="FNRL01000024">
    <property type="protein sequence ID" value="SEA96169.1"/>
    <property type="molecule type" value="Genomic_DNA"/>
</dbReference>
<keyword evidence="4" id="KW-1185">Reference proteome</keyword>
<organism evidence="3 4">
    <name type="scientific">Chitinophaga terrae</name>
    <name type="common">ex Kim and Jung 2007</name>
    <dbReference type="NCBI Taxonomy" id="408074"/>
    <lineage>
        <taxon>Bacteria</taxon>
        <taxon>Pseudomonadati</taxon>
        <taxon>Bacteroidota</taxon>
        <taxon>Chitinophagia</taxon>
        <taxon>Chitinophagales</taxon>
        <taxon>Chitinophagaceae</taxon>
        <taxon>Chitinophaga</taxon>
    </lineage>
</organism>
<protein>
    <submittedName>
        <fullName evidence="3">SWIM zinc finger</fullName>
    </submittedName>
</protein>
<accession>A0A1H4FFP1</accession>